<dbReference type="PROSITE" id="PS51168">
    <property type="entry name" value="CHORISMATE_MUT_2"/>
    <property type="match status" value="1"/>
</dbReference>
<evidence type="ECO:0000256" key="1">
    <source>
        <dbReference type="SAM" id="SignalP"/>
    </source>
</evidence>
<sequence>MRAISISTLAVLLASTAAAAPPCTTPSSGCHFVPSSNATASNFPGASPKPGGNLYDLNKLSEVPVASVCNSGNTTEELACARRYIDAIDEQLAYLYARRLGYAAVAGSAKFSGGAPLNDPSRNSVVAEGMAQRVLKYGGSADVGRVMGGEGCMIYGSLIYEVEKIKADCDPAFDETITRSCT</sequence>
<keyword evidence="4" id="KW-1185">Reference proteome</keyword>
<dbReference type="SUPFAM" id="SSF48600">
    <property type="entry name" value="Chorismate mutase II"/>
    <property type="match status" value="1"/>
</dbReference>
<comment type="caution">
    <text evidence="3">The sequence shown here is derived from an EMBL/GenBank/DDBJ whole genome shotgun (WGS) entry which is preliminary data.</text>
</comment>
<dbReference type="InterPro" id="IPR036263">
    <property type="entry name" value="Chorismate_II_sf"/>
</dbReference>
<dbReference type="GO" id="GO:0046417">
    <property type="term" value="P:chorismate metabolic process"/>
    <property type="evidence" value="ECO:0007669"/>
    <property type="project" value="InterPro"/>
</dbReference>
<name>A0A507BAD6_9PEZI</name>
<accession>A0A507BAD6</accession>
<evidence type="ECO:0000313" key="3">
    <source>
        <dbReference type="EMBL" id="TPX14031.1"/>
    </source>
</evidence>
<gene>
    <name evidence="3" type="ORF">E0L32_000425</name>
</gene>
<feature type="chain" id="PRO_5021444671" description="Chorismate mutase domain-containing protein" evidence="1">
    <location>
        <begin position="20"/>
        <end position="182"/>
    </location>
</feature>
<dbReference type="Pfam" id="PF01817">
    <property type="entry name" value="CM_2"/>
    <property type="match status" value="1"/>
</dbReference>
<organism evidence="3 4">
    <name type="scientific">Thyridium curvatum</name>
    <dbReference type="NCBI Taxonomy" id="1093900"/>
    <lineage>
        <taxon>Eukaryota</taxon>
        <taxon>Fungi</taxon>
        <taxon>Dikarya</taxon>
        <taxon>Ascomycota</taxon>
        <taxon>Pezizomycotina</taxon>
        <taxon>Sordariomycetes</taxon>
        <taxon>Sordariomycetidae</taxon>
        <taxon>Thyridiales</taxon>
        <taxon>Thyridiaceae</taxon>
        <taxon>Thyridium</taxon>
    </lineage>
</organism>
<dbReference type="SMART" id="SM00830">
    <property type="entry name" value="CM_2"/>
    <property type="match status" value="1"/>
</dbReference>
<keyword evidence="1" id="KW-0732">Signal</keyword>
<dbReference type="InParanoid" id="A0A507BAD6"/>
<dbReference type="RefSeq" id="XP_030995742.1">
    <property type="nucleotide sequence ID" value="XM_031138647.1"/>
</dbReference>
<dbReference type="OrthoDB" id="5038487at2759"/>
<feature type="signal peptide" evidence="1">
    <location>
        <begin position="1"/>
        <end position="19"/>
    </location>
</feature>
<dbReference type="InterPro" id="IPR002701">
    <property type="entry name" value="CM_II_prokaryot"/>
</dbReference>
<evidence type="ECO:0000313" key="4">
    <source>
        <dbReference type="Proteomes" id="UP000319257"/>
    </source>
</evidence>
<feature type="domain" description="Chorismate mutase" evidence="2">
    <location>
        <begin position="72"/>
        <end position="146"/>
    </location>
</feature>
<evidence type="ECO:0000259" key="2">
    <source>
        <dbReference type="PROSITE" id="PS51168"/>
    </source>
</evidence>
<reference evidence="3 4" key="1">
    <citation type="submission" date="2019-06" db="EMBL/GenBank/DDBJ databases">
        <title>Draft genome sequence of the filamentous fungus Phialemoniopsis curvata isolated from diesel fuel.</title>
        <authorList>
            <person name="Varaljay V.A."/>
            <person name="Lyon W.J."/>
            <person name="Crouch A.L."/>
            <person name="Drake C.E."/>
            <person name="Hollomon J.M."/>
            <person name="Nadeau L.J."/>
            <person name="Nunn H.S."/>
            <person name="Stevenson B.S."/>
            <person name="Bojanowski C.L."/>
            <person name="Crookes-Goodson W.J."/>
        </authorList>
    </citation>
    <scope>NUCLEOTIDE SEQUENCE [LARGE SCALE GENOMIC DNA]</scope>
    <source>
        <strain evidence="3 4">D216</strain>
    </source>
</reference>
<dbReference type="Gene3D" id="1.20.59.10">
    <property type="entry name" value="Chorismate mutase"/>
    <property type="match status" value="1"/>
</dbReference>
<dbReference type="AlphaFoldDB" id="A0A507BAD6"/>
<dbReference type="GO" id="GO:0004106">
    <property type="term" value="F:chorismate mutase activity"/>
    <property type="evidence" value="ECO:0007669"/>
    <property type="project" value="InterPro"/>
</dbReference>
<dbReference type="InterPro" id="IPR036979">
    <property type="entry name" value="CM_dom_sf"/>
</dbReference>
<dbReference type="EMBL" id="SKBQ01000002">
    <property type="protein sequence ID" value="TPX14031.1"/>
    <property type="molecule type" value="Genomic_DNA"/>
</dbReference>
<dbReference type="GeneID" id="41967872"/>
<dbReference type="Proteomes" id="UP000319257">
    <property type="component" value="Unassembled WGS sequence"/>
</dbReference>
<proteinExistence type="predicted"/>
<protein>
    <recommendedName>
        <fullName evidence="2">Chorismate mutase domain-containing protein</fullName>
    </recommendedName>
</protein>